<dbReference type="Pfam" id="PF00072">
    <property type="entry name" value="Response_reg"/>
    <property type="match status" value="1"/>
</dbReference>
<dbReference type="GO" id="GO:0005524">
    <property type="term" value="F:ATP binding"/>
    <property type="evidence" value="ECO:0007669"/>
    <property type="project" value="UniProtKB-KW"/>
</dbReference>
<keyword evidence="11" id="KW-0812">Transmembrane</keyword>
<feature type="transmembrane region" description="Helical" evidence="11">
    <location>
        <begin position="337"/>
        <end position="356"/>
    </location>
</feature>
<dbReference type="Proteomes" id="UP001161691">
    <property type="component" value="Unassembled WGS sequence"/>
</dbReference>
<feature type="transmembrane region" description="Helical" evidence="11">
    <location>
        <begin position="311"/>
        <end position="331"/>
    </location>
</feature>
<evidence type="ECO:0000256" key="10">
    <source>
        <dbReference type="SAM" id="MobiDB-lite"/>
    </source>
</evidence>
<keyword evidence="11" id="KW-0472">Membrane</keyword>
<keyword evidence="7 14" id="KW-0067">ATP-binding</keyword>
<evidence type="ECO:0000256" key="6">
    <source>
        <dbReference type="ARBA" id="ARBA00022777"/>
    </source>
</evidence>
<evidence type="ECO:0000313" key="15">
    <source>
        <dbReference type="Proteomes" id="UP001161691"/>
    </source>
</evidence>
<feature type="compositionally biased region" description="Low complexity" evidence="10">
    <location>
        <begin position="726"/>
        <end position="762"/>
    </location>
</feature>
<feature type="domain" description="Histidine kinase" evidence="12">
    <location>
        <begin position="444"/>
        <end position="659"/>
    </location>
</feature>
<keyword evidence="5" id="KW-0547">Nucleotide-binding</keyword>
<dbReference type="CDD" id="cd17574">
    <property type="entry name" value="REC_OmpR"/>
    <property type="match status" value="1"/>
</dbReference>
<evidence type="ECO:0000259" key="13">
    <source>
        <dbReference type="PROSITE" id="PS50110"/>
    </source>
</evidence>
<dbReference type="CDD" id="cd00082">
    <property type="entry name" value="HisKA"/>
    <property type="match status" value="1"/>
</dbReference>
<feature type="transmembrane region" description="Helical" evidence="11">
    <location>
        <begin position="395"/>
        <end position="414"/>
    </location>
</feature>
<dbReference type="EMBL" id="JAGRPV010000001">
    <property type="protein sequence ID" value="MDI4649554.1"/>
    <property type="molecule type" value="Genomic_DNA"/>
</dbReference>
<dbReference type="Pfam" id="PF02518">
    <property type="entry name" value="HATPase_c"/>
    <property type="match status" value="2"/>
</dbReference>
<dbReference type="EC" id="2.7.13.3" evidence="2"/>
<dbReference type="InterPro" id="IPR001789">
    <property type="entry name" value="Sig_transdc_resp-reg_receiver"/>
</dbReference>
<dbReference type="PRINTS" id="PR00344">
    <property type="entry name" value="BCTRLSENSOR"/>
</dbReference>
<dbReference type="PROSITE" id="PS50109">
    <property type="entry name" value="HIS_KIN"/>
    <property type="match status" value="2"/>
</dbReference>
<dbReference type="InterPro" id="IPR003594">
    <property type="entry name" value="HATPase_dom"/>
</dbReference>
<dbReference type="SUPFAM" id="SSF52172">
    <property type="entry name" value="CheY-like"/>
    <property type="match status" value="1"/>
</dbReference>
<accession>A0ABT6TUG2</accession>
<dbReference type="SUPFAM" id="SSF49785">
    <property type="entry name" value="Galactose-binding domain-like"/>
    <property type="match status" value="1"/>
</dbReference>
<keyword evidence="15" id="KW-1185">Reference proteome</keyword>
<dbReference type="InterPro" id="IPR036097">
    <property type="entry name" value="HisK_dim/P_sf"/>
</dbReference>
<evidence type="ECO:0000256" key="9">
    <source>
        <dbReference type="PROSITE-ProRule" id="PRU00169"/>
    </source>
</evidence>
<name>A0ABT6TUG2_9BACL</name>
<evidence type="ECO:0000256" key="8">
    <source>
        <dbReference type="ARBA" id="ARBA00023012"/>
    </source>
</evidence>
<keyword evidence="11" id="KW-1133">Transmembrane helix</keyword>
<feature type="modified residue" description="4-aspartylphosphate" evidence="9">
    <location>
        <position position="833"/>
    </location>
</feature>
<evidence type="ECO:0000256" key="3">
    <source>
        <dbReference type="ARBA" id="ARBA00022553"/>
    </source>
</evidence>
<keyword evidence="8" id="KW-0902">Two-component regulatory system</keyword>
<organism evidence="14 15">
    <name type="scientific">Cohnella hashimotonis</name>
    <dbReference type="NCBI Taxonomy" id="2826895"/>
    <lineage>
        <taxon>Bacteria</taxon>
        <taxon>Bacillati</taxon>
        <taxon>Bacillota</taxon>
        <taxon>Bacilli</taxon>
        <taxon>Bacillales</taxon>
        <taxon>Paenibacillaceae</taxon>
        <taxon>Cohnella</taxon>
    </lineage>
</organism>
<feature type="domain" description="Response regulatory" evidence="13">
    <location>
        <begin position="784"/>
        <end position="900"/>
    </location>
</feature>
<dbReference type="SUPFAM" id="SSF47384">
    <property type="entry name" value="Homodimeric domain of signal transducing histidine kinase"/>
    <property type="match status" value="1"/>
</dbReference>
<dbReference type="Gene3D" id="1.10.287.130">
    <property type="match status" value="1"/>
</dbReference>
<sequence length="1113" mass="121501">MTRKPLSTRQYIAVAALFFAVLLGLRWSWTHLFFPISHPVIEDGVLDLRGVDLEASRPFALDGEWLFYPSRFLSEEEARAETYASRPVRVPGDWRNALDAHEGAPSYGYGTYRLRILTDPLRKPVTAWLNRVQSASVVSMNGFSEGTIGRVGTTKETYAPSSISYTSTYDGDGATEIDLLVQVSNFDQPFQGGFSRSVLFGSQSSIDFARWYSIGFQMITFVVLMLHGFYAFTLYVLNRSDRTFLLFSLLTLAAGLTIVSDHDNLLLLWLPIDFAWGLKIRLLSYMWLSYLILQLYKRFLPEPPWKAGSRIFAAALYAYTAFVMIAPAAWVYASRHYFIFSVFYLLPFVRLAWLIVRMFVRKRSDEGSVFLMVSGSAVLSSVVGGVFNAELGITPMYYPIDVIAAIIGFSAYWFQVYFRNARENAMLNERLRKADKLKDEFLANTSHELRTPLHGIMNIAENVMARERGRLSDGSLKDMDLLVGVSRRMSRLLGDLLDVARLQDGGVKLRIAPMRIQSIVPGVLDMLSFLAESKTVRLQSDIPETLPAVLADEQRVVQILYNLLHNAVKFTDEGDVSVAAELRDGRILVSVSDTGIGMNEETQDRIFRRYEQGPGDHGDGIGLGLSISRQLAEMQGGTLTVRSAPGAGSVFRFDLPAAEAGVAVVAAEASGELAATTRAADEPAAAGNVGELAAAANASGGLAAEAETAGEPAAAARAGGELAAAAETAGEPAADGAAREPGAVAGSAGEPASAAFAAGRPGPHAHGSAATEAAALEAPEERARILAVDDDPVNLSVLAGILSSEPYDISYARSAQEALTMLGDRRWDLIIADVMMPRMSGYELTRTVRARYDASELPILLLTARSQPADIYAGFQAGASDYVAKPVDAPELRYRIRALVALKRSASERLRMEAAYLQAQIQPHFVVNTLNSIVALGETDPDRMRGLGHAFASFLRMSFDSLNTEELVVLSHEIGLTEAYLFIERERFPGRLQVVWETEPGMEPFVPPLSIQPLVENAVKHGVLRQSEGGTVRIRILRADGGVRIEVGDDGVGMTEEQARLALTQPATGRRGVGLFNTNRRLKRLYGEGLHIVSQPGQGTTVSFEVPERGSRG</sequence>
<evidence type="ECO:0000259" key="12">
    <source>
        <dbReference type="PROSITE" id="PS50109"/>
    </source>
</evidence>
<comment type="catalytic activity">
    <reaction evidence="1">
        <text>ATP + protein L-histidine = ADP + protein N-phospho-L-histidine.</text>
        <dbReference type="EC" id="2.7.13.3"/>
    </reaction>
</comment>
<evidence type="ECO:0000256" key="5">
    <source>
        <dbReference type="ARBA" id="ARBA00022741"/>
    </source>
</evidence>
<feature type="transmembrane region" description="Helical" evidence="11">
    <location>
        <begin position="211"/>
        <end position="237"/>
    </location>
</feature>
<feature type="transmembrane region" description="Helical" evidence="11">
    <location>
        <begin position="244"/>
        <end position="260"/>
    </location>
</feature>
<feature type="transmembrane region" description="Helical" evidence="11">
    <location>
        <begin position="368"/>
        <end position="389"/>
    </location>
</feature>
<feature type="domain" description="Histidine kinase" evidence="12">
    <location>
        <begin position="1011"/>
        <end position="1110"/>
    </location>
</feature>
<keyword evidence="6" id="KW-0418">Kinase</keyword>
<evidence type="ECO:0000256" key="2">
    <source>
        <dbReference type="ARBA" id="ARBA00012438"/>
    </source>
</evidence>
<evidence type="ECO:0000313" key="14">
    <source>
        <dbReference type="EMBL" id="MDI4649554.1"/>
    </source>
</evidence>
<dbReference type="InterPro" id="IPR008979">
    <property type="entry name" value="Galactose-bd-like_sf"/>
</dbReference>
<evidence type="ECO:0000256" key="1">
    <source>
        <dbReference type="ARBA" id="ARBA00000085"/>
    </source>
</evidence>
<dbReference type="InterPro" id="IPR004358">
    <property type="entry name" value="Sig_transdc_His_kin-like_C"/>
</dbReference>
<dbReference type="Gene3D" id="3.30.565.10">
    <property type="entry name" value="Histidine kinase-like ATPase, C-terminal domain"/>
    <property type="match status" value="2"/>
</dbReference>
<dbReference type="InterPro" id="IPR036890">
    <property type="entry name" value="HATPase_C_sf"/>
</dbReference>
<reference evidence="14" key="1">
    <citation type="submission" date="2023-04" db="EMBL/GenBank/DDBJ databases">
        <title>Comparative genomic analysis of Cohnella hashimotonis sp. nov., isolated from the International Space Station.</title>
        <authorList>
            <person name="Venkateswaran K."/>
            <person name="Simpson A."/>
        </authorList>
    </citation>
    <scope>NUCLEOTIDE SEQUENCE</scope>
    <source>
        <strain evidence="14">F6_2S_P_1</strain>
    </source>
</reference>
<keyword evidence="4" id="KW-0808">Transferase</keyword>
<dbReference type="SMART" id="SM00448">
    <property type="entry name" value="REC"/>
    <property type="match status" value="1"/>
</dbReference>
<dbReference type="InterPro" id="IPR010559">
    <property type="entry name" value="Sig_transdc_His_kin_internal"/>
</dbReference>
<dbReference type="InterPro" id="IPR005467">
    <property type="entry name" value="His_kinase_dom"/>
</dbReference>
<proteinExistence type="predicted"/>
<dbReference type="RefSeq" id="WP_282912176.1">
    <property type="nucleotide sequence ID" value="NZ_JAGRPV010000001.1"/>
</dbReference>
<comment type="caution">
    <text evidence="14">The sequence shown here is derived from an EMBL/GenBank/DDBJ whole genome shotgun (WGS) entry which is preliminary data.</text>
</comment>
<gene>
    <name evidence="14" type="ORF">KB449_31790</name>
</gene>
<evidence type="ECO:0000256" key="11">
    <source>
        <dbReference type="SAM" id="Phobius"/>
    </source>
</evidence>
<dbReference type="InterPro" id="IPR011006">
    <property type="entry name" value="CheY-like_superfamily"/>
</dbReference>
<dbReference type="Gene3D" id="2.60.120.260">
    <property type="entry name" value="Galactose-binding domain-like"/>
    <property type="match status" value="1"/>
</dbReference>
<evidence type="ECO:0000256" key="7">
    <source>
        <dbReference type="ARBA" id="ARBA00022840"/>
    </source>
</evidence>
<feature type="region of interest" description="Disordered" evidence="10">
    <location>
        <begin position="726"/>
        <end position="769"/>
    </location>
</feature>
<dbReference type="PANTHER" id="PTHR43047">
    <property type="entry name" value="TWO-COMPONENT HISTIDINE PROTEIN KINASE"/>
    <property type="match status" value="1"/>
</dbReference>
<dbReference type="PROSITE" id="PS50110">
    <property type="entry name" value="RESPONSE_REGULATORY"/>
    <property type="match status" value="1"/>
</dbReference>
<dbReference type="CDD" id="cd16922">
    <property type="entry name" value="HATPase_EvgS-ArcB-TorS-like"/>
    <property type="match status" value="1"/>
</dbReference>
<evidence type="ECO:0000256" key="4">
    <source>
        <dbReference type="ARBA" id="ARBA00022679"/>
    </source>
</evidence>
<dbReference type="SUPFAM" id="SSF55874">
    <property type="entry name" value="ATPase domain of HSP90 chaperone/DNA topoisomerase II/histidine kinase"/>
    <property type="match status" value="2"/>
</dbReference>
<dbReference type="Pfam" id="PF06580">
    <property type="entry name" value="His_kinase"/>
    <property type="match status" value="1"/>
</dbReference>
<keyword evidence="3 9" id="KW-0597">Phosphoprotein</keyword>
<dbReference type="Gene3D" id="3.40.50.2300">
    <property type="match status" value="1"/>
</dbReference>
<dbReference type="SMART" id="SM00387">
    <property type="entry name" value="HATPase_c"/>
    <property type="match status" value="2"/>
</dbReference>
<dbReference type="SMART" id="SM00388">
    <property type="entry name" value="HisKA"/>
    <property type="match status" value="1"/>
</dbReference>
<dbReference type="Pfam" id="PF00512">
    <property type="entry name" value="HisKA"/>
    <property type="match status" value="1"/>
</dbReference>
<dbReference type="InterPro" id="IPR003661">
    <property type="entry name" value="HisK_dim/P_dom"/>
</dbReference>
<protein>
    <recommendedName>
        <fullName evidence="2">histidine kinase</fullName>
        <ecNumber evidence="2">2.7.13.3</ecNumber>
    </recommendedName>
</protein>